<sequence length="49" mass="5990">MMSILLRKMRLLSLKKKGEKNWRLCVMKLIFLLRSFSSVMQSRKVIYFH</sequence>
<organism evidence="1">
    <name type="scientific">Rhizophora mucronata</name>
    <name type="common">Asiatic mangrove</name>
    <dbReference type="NCBI Taxonomy" id="61149"/>
    <lineage>
        <taxon>Eukaryota</taxon>
        <taxon>Viridiplantae</taxon>
        <taxon>Streptophyta</taxon>
        <taxon>Embryophyta</taxon>
        <taxon>Tracheophyta</taxon>
        <taxon>Spermatophyta</taxon>
        <taxon>Magnoliopsida</taxon>
        <taxon>eudicotyledons</taxon>
        <taxon>Gunneridae</taxon>
        <taxon>Pentapetalae</taxon>
        <taxon>rosids</taxon>
        <taxon>fabids</taxon>
        <taxon>Malpighiales</taxon>
        <taxon>Rhizophoraceae</taxon>
        <taxon>Rhizophora</taxon>
    </lineage>
</organism>
<accession>A0A2P2L6W2</accession>
<dbReference type="EMBL" id="GGEC01033225">
    <property type="protein sequence ID" value="MBX13709.1"/>
    <property type="molecule type" value="Transcribed_RNA"/>
</dbReference>
<evidence type="ECO:0000313" key="1">
    <source>
        <dbReference type="EMBL" id="MBX13709.1"/>
    </source>
</evidence>
<name>A0A2P2L6W2_RHIMU</name>
<reference evidence="1" key="1">
    <citation type="submission" date="2018-02" db="EMBL/GenBank/DDBJ databases">
        <title>Rhizophora mucronata_Transcriptome.</title>
        <authorList>
            <person name="Meera S.P."/>
            <person name="Sreeshan A."/>
            <person name="Augustine A."/>
        </authorList>
    </citation>
    <scope>NUCLEOTIDE SEQUENCE</scope>
    <source>
        <tissue evidence="1">Leaf</tissue>
    </source>
</reference>
<protein>
    <submittedName>
        <fullName evidence="1">Uncharacterized protein</fullName>
    </submittedName>
</protein>
<proteinExistence type="predicted"/>
<dbReference type="AlphaFoldDB" id="A0A2P2L6W2"/>